<keyword evidence="2" id="KW-0689">Ribosomal protein</keyword>
<name>A0A3B1DCU2_9ZZZZ</name>
<reference evidence="2" key="1">
    <citation type="submission" date="2018-06" db="EMBL/GenBank/DDBJ databases">
        <authorList>
            <person name="Zhirakovskaya E."/>
        </authorList>
    </citation>
    <scope>NUCLEOTIDE SEQUENCE</scope>
</reference>
<sequence>MEMNFYENIVIIDPALSDEEIEAAAQKINDLIIKAEGEVLKEDRWGRKKLAYELNRKTQGYYILYTFKAPATCIKKLEDFYKIYDPVFKYMVIKLEKSQIAALMNELKKSAEPVAEPVTEEAVESAEGV</sequence>
<dbReference type="HAMAP" id="MF_00360">
    <property type="entry name" value="Ribosomal_bS6"/>
    <property type="match status" value="1"/>
</dbReference>
<dbReference type="NCBIfam" id="TIGR00166">
    <property type="entry name" value="S6"/>
    <property type="match status" value="1"/>
</dbReference>
<proteinExistence type="inferred from homology"/>
<dbReference type="InterPro" id="IPR000529">
    <property type="entry name" value="Ribosomal_bS6"/>
</dbReference>
<comment type="similarity">
    <text evidence="1">Belongs to the bacterial ribosomal protein bS6 family.</text>
</comment>
<protein>
    <submittedName>
        <fullName evidence="2">SSU ribosomal protein S6p</fullName>
    </submittedName>
</protein>
<dbReference type="AlphaFoldDB" id="A0A3B1DCU2"/>
<dbReference type="CDD" id="cd00473">
    <property type="entry name" value="bS6"/>
    <property type="match status" value="1"/>
</dbReference>
<dbReference type="InterPro" id="IPR035980">
    <property type="entry name" value="Ribosomal_bS6_sf"/>
</dbReference>
<dbReference type="InterPro" id="IPR020814">
    <property type="entry name" value="Ribosomal_S6_plastid/chlpt"/>
</dbReference>
<dbReference type="GO" id="GO:0005840">
    <property type="term" value="C:ribosome"/>
    <property type="evidence" value="ECO:0007669"/>
    <property type="project" value="UniProtKB-KW"/>
</dbReference>
<dbReference type="GO" id="GO:0005737">
    <property type="term" value="C:cytoplasm"/>
    <property type="evidence" value="ECO:0007669"/>
    <property type="project" value="UniProtKB-ARBA"/>
</dbReference>
<dbReference type="GO" id="GO:0003735">
    <property type="term" value="F:structural constituent of ribosome"/>
    <property type="evidence" value="ECO:0007669"/>
    <property type="project" value="InterPro"/>
</dbReference>
<gene>
    <name evidence="2" type="ORF">MNBD_NITROSPIRAE02-110</name>
</gene>
<dbReference type="SUPFAM" id="SSF54995">
    <property type="entry name" value="Ribosomal protein S6"/>
    <property type="match status" value="1"/>
</dbReference>
<organism evidence="2">
    <name type="scientific">hydrothermal vent metagenome</name>
    <dbReference type="NCBI Taxonomy" id="652676"/>
    <lineage>
        <taxon>unclassified sequences</taxon>
        <taxon>metagenomes</taxon>
        <taxon>ecological metagenomes</taxon>
    </lineage>
</organism>
<dbReference type="InterPro" id="IPR014717">
    <property type="entry name" value="Transl_elong_EF1B/ribsomal_bS6"/>
</dbReference>
<dbReference type="GO" id="GO:0006412">
    <property type="term" value="P:translation"/>
    <property type="evidence" value="ECO:0007669"/>
    <property type="project" value="InterPro"/>
</dbReference>
<dbReference type="EMBL" id="UOGH01000002">
    <property type="protein sequence ID" value="VAX26487.1"/>
    <property type="molecule type" value="Genomic_DNA"/>
</dbReference>
<dbReference type="GO" id="GO:0070181">
    <property type="term" value="F:small ribosomal subunit rRNA binding"/>
    <property type="evidence" value="ECO:0007669"/>
    <property type="project" value="TreeGrafter"/>
</dbReference>
<accession>A0A3B1DCU2</accession>
<dbReference type="PANTHER" id="PTHR21011:SF1">
    <property type="entry name" value="SMALL RIBOSOMAL SUBUNIT PROTEIN BS6M"/>
    <property type="match status" value="1"/>
</dbReference>
<dbReference type="Gene3D" id="3.30.70.60">
    <property type="match status" value="1"/>
</dbReference>
<evidence type="ECO:0000313" key="2">
    <source>
        <dbReference type="EMBL" id="VAX26487.1"/>
    </source>
</evidence>
<dbReference type="PANTHER" id="PTHR21011">
    <property type="entry name" value="MITOCHONDRIAL 28S RIBOSOMAL PROTEIN S6"/>
    <property type="match status" value="1"/>
</dbReference>
<dbReference type="Pfam" id="PF01250">
    <property type="entry name" value="Ribosomal_S6"/>
    <property type="match status" value="1"/>
</dbReference>
<keyword evidence="2" id="KW-0687">Ribonucleoprotein</keyword>
<evidence type="ECO:0000256" key="1">
    <source>
        <dbReference type="ARBA" id="ARBA00009512"/>
    </source>
</evidence>